<organism evidence="1">
    <name type="scientific">marine metagenome</name>
    <dbReference type="NCBI Taxonomy" id="408172"/>
    <lineage>
        <taxon>unclassified sequences</taxon>
        <taxon>metagenomes</taxon>
        <taxon>ecological metagenomes</taxon>
    </lineage>
</organism>
<proteinExistence type="predicted"/>
<reference evidence="1" key="1">
    <citation type="submission" date="2018-05" db="EMBL/GenBank/DDBJ databases">
        <authorList>
            <person name="Lanie J.A."/>
            <person name="Ng W.-L."/>
            <person name="Kazmierczak K.M."/>
            <person name="Andrzejewski T.M."/>
            <person name="Davidsen T.M."/>
            <person name="Wayne K.J."/>
            <person name="Tettelin H."/>
            <person name="Glass J.I."/>
            <person name="Rusch D."/>
            <person name="Podicherti R."/>
            <person name="Tsui H.-C.T."/>
            <person name="Winkler M.E."/>
        </authorList>
    </citation>
    <scope>NUCLEOTIDE SEQUENCE</scope>
</reference>
<gene>
    <name evidence="1" type="ORF">METZ01_LOCUS331828</name>
</gene>
<evidence type="ECO:0008006" key="2">
    <source>
        <dbReference type="Google" id="ProtNLM"/>
    </source>
</evidence>
<sequence>MLLKKNSGIILFSLVMAFSGSVFAVHHQENTAAENIKAATTFMNTLLTDRATADSFLHDEFDFLFMG</sequence>
<name>A0A382Q041_9ZZZZ</name>
<accession>A0A382Q041</accession>
<protein>
    <recommendedName>
        <fullName evidence="2">DUF4440 domain-containing protein</fullName>
    </recommendedName>
</protein>
<dbReference type="AlphaFoldDB" id="A0A382Q041"/>
<dbReference type="EMBL" id="UINC01111048">
    <property type="protein sequence ID" value="SVC78974.1"/>
    <property type="molecule type" value="Genomic_DNA"/>
</dbReference>
<evidence type="ECO:0000313" key="1">
    <source>
        <dbReference type="EMBL" id="SVC78974.1"/>
    </source>
</evidence>
<feature type="non-terminal residue" evidence="1">
    <location>
        <position position="67"/>
    </location>
</feature>